<evidence type="ECO:0000313" key="1">
    <source>
        <dbReference type="EMBL" id="KAK7033956.1"/>
    </source>
</evidence>
<sequence length="250" mass="28253">MSYTKNPVSSTIQQVAYAEALSSAQSKKSAWLRTASHLHQIQVEFDTLRVRLGQQNPISPKYTTFSSERLLALRNAKLNDIQRQWNDDTALDFLLDITGIQRAGHSSNGSLIGDSEVEEEISQTIAKTTVRSSLEKPLPVAAAHHPSQLRKLRKPAFEHTKSQRLKKEVTVSRTIAGDALQMEAQIAFALREALAKSQADGTSLEPKQHYSNIRRKIVLQLREDREFHCINFEVYYSFLVVMLRSYTAAE</sequence>
<keyword evidence="2" id="KW-1185">Reference proteome</keyword>
<reference evidence="1 2" key="1">
    <citation type="submission" date="2024-01" db="EMBL/GenBank/DDBJ databases">
        <title>A draft genome for a cacao thread blight-causing isolate of Paramarasmius palmivorus.</title>
        <authorList>
            <person name="Baruah I.K."/>
            <person name="Bukari Y."/>
            <person name="Amoako-Attah I."/>
            <person name="Meinhardt L.W."/>
            <person name="Bailey B.A."/>
            <person name="Cohen S.P."/>
        </authorList>
    </citation>
    <scope>NUCLEOTIDE SEQUENCE [LARGE SCALE GENOMIC DNA]</scope>
    <source>
        <strain evidence="1 2">GH-12</strain>
    </source>
</reference>
<dbReference type="EMBL" id="JAYKXP010000059">
    <property type="protein sequence ID" value="KAK7033956.1"/>
    <property type="molecule type" value="Genomic_DNA"/>
</dbReference>
<dbReference type="Proteomes" id="UP001383192">
    <property type="component" value="Unassembled WGS sequence"/>
</dbReference>
<comment type="caution">
    <text evidence="1">The sequence shown here is derived from an EMBL/GenBank/DDBJ whole genome shotgun (WGS) entry which is preliminary data.</text>
</comment>
<dbReference type="AlphaFoldDB" id="A0AAW0C446"/>
<proteinExistence type="predicted"/>
<protein>
    <submittedName>
        <fullName evidence="1">Uncharacterized protein</fullName>
    </submittedName>
</protein>
<accession>A0AAW0C446</accession>
<name>A0AAW0C446_9AGAR</name>
<gene>
    <name evidence="1" type="ORF">VNI00_012583</name>
</gene>
<organism evidence="1 2">
    <name type="scientific">Paramarasmius palmivorus</name>
    <dbReference type="NCBI Taxonomy" id="297713"/>
    <lineage>
        <taxon>Eukaryota</taxon>
        <taxon>Fungi</taxon>
        <taxon>Dikarya</taxon>
        <taxon>Basidiomycota</taxon>
        <taxon>Agaricomycotina</taxon>
        <taxon>Agaricomycetes</taxon>
        <taxon>Agaricomycetidae</taxon>
        <taxon>Agaricales</taxon>
        <taxon>Marasmiineae</taxon>
        <taxon>Marasmiaceae</taxon>
        <taxon>Paramarasmius</taxon>
    </lineage>
</organism>
<evidence type="ECO:0000313" key="2">
    <source>
        <dbReference type="Proteomes" id="UP001383192"/>
    </source>
</evidence>